<dbReference type="InterPro" id="IPR050300">
    <property type="entry name" value="GDXG_lipolytic_enzyme"/>
</dbReference>
<comment type="caution">
    <text evidence="3">The sequence shown here is derived from an EMBL/GenBank/DDBJ whole genome shotgun (WGS) entry which is preliminary data.</text>
</comment>
<keyword evidence="1" id="KW-0378">Hydrolase</keyword>
<evidence type="ECO:0000256" key="1">
    <source>
        <dbReference type="ARBA" id="ARBA00022801"/>
    </source>
</evidence>
<dbReference type="Gene3D" id="3.40.50.1820">
    <property type="entry name" value="alpha/beta hydrolase"/>
    <property type="match status" value="1"/>
</dbReference>
<name>A0A917EGY0_9RHOB</name>
<dbReference type="GO" id="GO:0016787">
    <property type="term" value="F:hydrolase activity"/>
    <property type="evidence" value="ECO:0007669"/>
    <property type="project" value="UniProtKB-KW"/>
</dbReference>
<dbReference type="AlphaFoldDB" id="A0A917EGY0"/>
<reference evidence="3" key="1">
    <citation type="journal article" date="2014" name="Int. J. Syst. Evol. Microbiol.">
        <title>Complete genome sequence of Corynebacterium casei LMG S-19264T (=DSM 44701T), isolated from a smear-ripened cheese.</title>
        <authorList>
            <consortium name="US DOE Joint Genome Institute (JGI-PGF)"/>
            <person name="Walter F."/>
            <person name="Albersmeier A."/>
            <person name="Kalinowski J."/>
            <person name="Ruckert C."/>
        </authorList>
    </citation>
    <scope>NUCLEOTIDE SEQUENCE</scope>
    <source>
        <strain evidence="3">CGMCC 1.16012</strain>
    </source>
</reference>
<feature type="domain" description="Alpha/beta hydrolase fold-3" evidence="2">
    <location>
        <begin position="70"/>
        <end position="176"/>
    </location>
</feature>
<dbReference type="Pfam" id="PF07859">
    <property type="entry name" value="Abhydrolase_3"/>
    <property type="match status" value="1"/>
</dbReference>
<evidence type="ECO:0000313" key="4">
    <source>
        <dbReference type="Proteomes" id="UP000606730"/>
    </source>
</evidence>
<dbReference type="PANTHER" id="PTHR48081">
    <property type="entry name" value="AB HYDROLASE SUPERFAMILY PROTEIN C4A8.06C"/>
    <property type="match status" value="1"/>
</dbReference>
<dbReference type="SUPFAM" id="SSF53474">
    <property type="entry name" value="alpha/beta-Hydrolases"/>
    <property type="match status" value="1"/>
</dbReference>
<sequence length="272" mass="29536">MIDGAGIDWEDAFLNAPYIPDGMTFPELWRTRAEAFRQQAKCELDVPYGDHPRERLDLFFPEGPSKGLAVIVHGGFWLKFDKSSWSDLAEGALAHGWTVAMPSYVLAPEATLPEITEQVAQAISVAASRVEGPIRLSGHSAGGHLVTRMVCNDTPLTTKTAGRIERVVSISGLHDLRPLLLHSMNENLRLDANSAAAESAALCTALPDVKVTAWVGACERPEFLRQSALLVAAWGRQGVPIDLVTDPKRHHFDVIEGLKSADHPLTTAFAGD</sequence>
<organism evidence="3 4">
    <name type="scientific">Actibacterium pelagium</name>
    <dbReference type="NCBI Taxonomy" id="2029103"/>
    <lineage>
        <taxon>Bacteria</taxon>
        <taxon>Pseudomonadati</taxon>
        <taxon>Pseudomonadota</taxon>
        <taxon>Alphaproteobacteria</taxon>
        <taxon>Rhodobacterales</taxon>
        <taxon>Roseobacteraceae</taxon>
        <taxon>Actibacterium</taxon>
    </lineage>
</organism>
<protein>
    <submittedName>
        <fullName evidence="3">Esterase</fullName>
    </submittedName>
</protein>
<dbReference type="InterPro" id="IPR029058">
    <property type="entry name" value="AB_hydrolase_fold"/>
</dbReference>
<accession>A0A917EGY0</accession>
<dbReference type="InterPro" id="IPR013094">
    <property type="entry name" value="AB_hydrolase_3"/>
</dbReference>
<dbReference type="EMBL" id="BMKN01000001">
    <property type="protein sequence ID" value="GGE38216.1"/>
    <property type="molecule type" value="Genomic_DNA"/>
</dbReference>
<keyword evidence="4" id="KW-1185">Reference proteome</keyword>
<reference evidence="3" key="2">
    <citation type="submission" date="2020-09" db="EMBL/GenBank/DDBJ databases">
        <authorList>
            <person name="Sun Q."/>
            <person name="Zhou Y."/>
        </authorList>
    </citation>
    <scope>NUCLEOTIDE SEQUENCE</scope>
    <source>
        <strain evidence="3">CGMCC 1.16012</strain>
    </source>
</reference>
<dbReference type="RefSeq" id="WP_229666081.1">
    <property type="nucleotide sequence ID" value="NZ_BMKN01000001.1"/>
</dbReference>
<gene>
    <name evidence="3" type="ORF">GCM10011517_02480</name>
</gene>
<evidence type="ECO:0000313" key="3">
    <source>
        <dbReference type="EMBL" id="GGE38216.1"/>
    </source>
</evidence>
<dbReference type="PANTHER" id="PTHR48081:SF33">
    <property type="entry name" value="KYNURENINE FORMAMIDASE"/>
    <property type="match status" value="1"/>
</dbReference>
<evidence type="ECO:0000259" key="2">
    <source>
        <dbReference type="Pfam" id="PF07859"/>
    </source>
</evidence>
<proteinExistence type="predicted"/>
<dbReference type="Proteomes" id="UP000606730">
    <property type="component" value="Unassembled WGS sequence"/>
</dbReference>